<dbReference type="AlphaFoldDB" id="A0AAX6E494"/>
<dbReference type="EMBL" id="JANAVB010040218">
    <property type="protein sequence ID" value="KAJ6798773.1"/>
    <property type="molecule type" value="Genomic_DNA"/>
</dbReference>
<comment type="caution">
    <text evidence="1">The sequence shown here is derived from an EMBL/GenBank/DDBJ whole genome shotgun (WGS) entry which is preliminary data.</text>
</comment>
<name>A0AAX6E494_IRIPA</name>
<gene>
    <name evidence="1" type="ORF">M6B38_210910</name>
</gene>
<evidence type="ECO:0000313" key="1">
    <source>
        <dbReference type="EMBL" id="KAJ6798773.1"/>
    </source>
</evidence>
<protein>
    <submittedName>
        <fullName evidence="1">Uncharacterized protein</fullName>
    </submittedName>
</protein>
<sequence>MSAFYLIIKCTASVESCIVVTLIHSGTLLDSTSMDASLKTLFWAASRATNFISFTKLMENIKTIDKDAHAYLAKITPSLWSVHAFDHNVKVDHVINNFTESFNGWLAPQRGKPIVVLVEFIRRKLMTRLQSMYERGLSWEGNLTKRVSDKIVQISRHSRFCTVTMVGLATDFEVIDDGVEYFGNPN</sequence>
<reference evidence="1" key="2">
    <citation type="submission" date="2023-04" db="EMBL/GenBank/DDBJ databases">
        <authorList>
            <person name="Bruccoleri R.E."/>
            <person name="Oakeley E.J."/>
            <person name="Faust A.-M."/>
            <person name="Dessus-Babus S."/>
            <person name="Altorfer M."/>
            <person name="Burckhardt D."/>
            <person name="Oertli M."/>
            <person name="Naumann U."/>
            <person name="Petersen F."/>
            <person name="Wong J."/>
        </authorList>
    </citation>
    <scope>NUCLEOTIDE SEQUENCE</scope>
    <source>
        <strain evidence="1">GSM-AAB239-AS_SAM_17_03QT</strain>
        <tissue evidence="1">Leaf</tissue>
    </source>
</reference>
<dbReference type="Proteomes" id="UP001140949">
    <property type="component" value="Unassembled WGS sequence"/>
</dbReference>
<dbReference type="PANTHER" id="PTHR31973">
    <property type="entry name" value="POLYPROTEIN, PUTATIVE-RELATED"/>
    <property type="match status" value="1"/>
</dbReference>
<accession>A0AAX6E494</accession>
<dbReference type="PANTHER" id="PTHR31973:SF187">
    <property type="entry name" value="MUTATOR TRANSPOSASE MUDRA PROTEIN"/>
    <property type="match status" value="1"/>
</dbReference>
<evidence type="ECO:0000313" key="2">
    <source>
        <dbReference type="Proteomes" id="UP001140949"/>
    </source>
</evidence>
<reference evidence="1" key="1">
    <citation type="journal article" date="2023" name="GigaByte">
        <title>Genome assembly of the bearded iris, Iris pallida Lam.</title>
        <authorList>
            <person name="Bruccoleri R.E."/>
            <person name="Oakeley E.J."/>
            <person name="Faust A.M.E."/>
            <person name="Altorfer M."/>
            <person name="Dessus-Babus S."/>
            <person name="Burckhardt D."/>
            <person name="Oertli M."/>
            <person name="Naumann U."/>
            <person name="Petersen F."/>
            <person name="Wong J."/>
        </authorList>
    </citation>
    <scope>NUCLEOTIDE SEQUENCE</scope>
    <source>
        <strain evidence="1">GSM-AAB239-AS_SAM_17_03QT</strain>
    </source>
</reference>
<proteinExistence type="predicted"/>
<organism evidence="1 2">
    <name type="scientific">Iris pallida</name>
    <name type="common">Sweet iris</name>
    <dbReference type="NCBI Taxonomy" id="29817"/>
    <lineage>
        <taxon>Eukaryota</taxon>
        <taxon>Viridiplantae</taxon>
        <taxon>Streptophyta</taxon>
        <taxon>Embryophyta</taxon>
        <taxon>Tracheophyta</taxon>
        <taxon>Spermatophyta</taxon>
        <taxon>Magnoliopsida</taxon>
        <taxon>Liliopsida</taxon>
        <taxon>Asparagales</taxon>
        <taxon>Iridaceae</taxon>
        <taxon>Iridoideae</taxon>
        <taxon>Irideae</taxon>
        <taxon>Iris</taxon>
    </lineage>
</organism>
<keyword evidence="2" id="KW-1185">Reference proteome</keyword>